<keyword evidence="1" id="KW-0732">Signal</keyword>
<gene>
    <name evidence="2" type="ORF">K457DRAFT_123937</name>
</gene>
<name>A0A197K5E3_9FUNG</name>
<sequence>MLKSVVLLAALCYAQVTLAVYQIWIENNDNSKHRYLSVPEGSRWCYCLSKTQTAIIDDNGGGTVKLFSTSDCTGNFAVGTKKTTYNSQWVNSVSFGEDGIPSTWGGGKSCSLY</sequence>
<reference evidence="2 3" key="1">
    <citation type="submission" date="2016-05" db="EMBL/GenBank/DDBJ databases">
        <title>Genome sequencing reveals origins of a unique bacterial endosymbiosis in the earliest lineages of terrestrial Fungi.</title>
        <authorList>
            <consortium name="DOE Joint Genome Institute"/>
            <person name="Uehling J."/>
            <person name="Gryganskyi A."/>
            <person name="Hameed K."/>
            <person name="Tschaplinski T."/>
            <person name="Misztal P."/>
            <person name="Wu S."/>
            <person name="Desiro A."/>
            <person name="Vande Pol N."/>
            <person name="Du Z.-Y."/>
            <person name="Zienkiewicz A."/>
            <person name="Zienkiewicz K."/>
            <person name="Morin E."/>
            <person name="Tisserant E."/>
            <person name="Splivallo R."/>
            <person name="Hainaut M."/>
            <person name="Henrissat B."/>
            <person name="Ohm R."/>
            <person name="Kuo A."/>
            <person name="Yan J."/>
            <person name="Lipzen A."/>
            <person name="Nolan M."/>
            <person name="Labutti K."/>
            <person name="Barry K."/>
            <person name="Goldstein A."/>
            <person name="Labbe J."/>
            <person name="Schadt C."/>
            <person name="Tuskan G."/>
            <person name="Grigoriev I."/>
            <person name="Martin F."/>
            <person name="Vilgalys R."/>
            <person name="Bonito G."/>
        </authorList>
    </citation>
    <scope>NUCLEOTIDE SEQUENCE [LARGE SCALE GENOMIC DNA]</scope>
    <source>
        <strain evidence="2 3">AG-77</strain>
    </source>
</reference>
<evidence type="ECO:0000313" key="2">
    <source>
        <dbReference type="EMBL" id="OAQ31669.1"/>
    </source>
</evidence>
<dbReference type="OrthoDB" id="2392449at2759"/>
<feature type="chain" id="PRO_5008276585" evidence="1">
    <location>
        <begin position="20"/>
        <end position="113"/>
    </location>
</feature>
<feature type="signal peptide" evidence="1">
    <location>
        <begin position="1"/>
        <end position="19"/>
    </location>
</feature>
<keyword evidence="3" id="KW-1185">Reference proteome</keyword>
<accession>A0A197K5E3</accession>
<evidence type="ECO:0000256" key="1">
    <source>
        <dbReference type="SAM" id="SignalP"/>
    </source>
</evidence>
<protein>
    <submittedName>
        <fullName evidence="2">Uncharacterized protein</fullName>
    </submittedName>
</protein>
<dbReference type="Proteomes" id="UP000078512">
    <property type="component" value="Unassembled WGS sequence"/>
</dbReference>
<evidence type="ECO:0000313" key="3">
    <source>
        <dbReference type="Proteomes" id="UP000078512"/>
    </source>
</evidence>
<proteinExistence type="predicted"/>
<organism evidence="2 3">
    <name type="scientific">Linnemannia elongata AG-77</name>
    <dbReference type="NCBI Taxonomy" id="1314771"/>
    <lineage>
        <taxon>Eukaryota</taxon>
        <taxon>Fungi</taxon>
        <taxon>Fungi incertae sedis</taxon>
        <taxon>Mucoromycota</taxon>
        <taxon>Mortierellomycotina</taxon>
        <taxon>Mortierellomycetes</taxon>
        <taxon>Mortierellales</taxon>
        <taxon>Mortierellaceae</taxon>
        <taxon>Linnemannia</taxon>
    </lineage>
</organism>
<dbReference type="EMBL" id="KV442028">
    <property type="protein sequence ID" value="OAQ31669.1"/>
    <property type="molecule type" value="Genomic_DNA"/>
</dbReference>
<dbReference type="AlphaFoldDB" id="A0A197K5E3"/>